<dbReference type="SUPFAM" id="SSF50978">
    <property type="entry name" value="WD40 repeat-like"/>
    <property type="match status" value="1"/>
</dbReference>
<dbReference type="InterPro" id="IPR006926">
    <property type="entry name" value="Vps16_N"/>
</dbReference>
<dbReference type="GO" id="GO:0042144">
    <property type="term" value="P:vacuole fusion, non-autophagic"/>
    <property type="evidence" value="ECO:0007669"/>
    <property type="project" value="TreeGrafter"/>
</dbReference>
<dbReference type="InterPro" id="IPR006925">
    <property type="entry name" value="Vps16_C"/>
</dbReference>
<evidence type="ECO:0000256" key="2">
    <source>
        <dbReference type="PIRNR" id="PIRNR007949"/>
    </source>
</evidence>
<dbReference type="Pfam" id="PF04840">
    <property type="entry name" value="Vps16_C"/>
    <property type="match status" value="1"/>
</dbReference>
<dbReference type="GO" id="GO:0006886">
    <property type="term" value="P:intracellular protein transport"/>
    <property type="evidence" value="ECO:0007669"/>
    <property type="project" value="InterPro"/>
</dbReference>
<accession>A0A7S1FJ93</accession>
<dbReference type="GO" id="GO:0005765">
    <property type="term" value="C:lysosomal membrane"/>
    <property type="evidence" value="ECO:0007669"/>
    <property type="project" value="TreeGrafter"/>
</dbReference>
<dbReference type="GO" id="GO:0030897">
    <property type="term" value="C:HOPS complex"/>
    <property type="evidence" value="ECO:0007669"/>
    <property type="project" value="TreeGrafter"/>
</dbReference>
<name>A0A7S1FJ93_NOCSC</name>
<feature type="domain" description="Vps16 N-terminal" evidence="4">
    <location>
        <begin position="2"/>
        <end position="410"/>
    </location>
</feature>
<dbReference type="PIRSF" id="PIRSF007949">
    <property type="entry name" value="VPS16"/>
    <property type="match status" value="1"/>
</dbReference>
<dbReference type="InterPro" id="IPR016534">
    <property type="entry name" value="VPS16"/>
</dbReference>
<dbReference type="InterPro" id="IPR036322">
    <property type="entry name" value="WD40_repeat_dom_sf"/>
</dbReference>
<evidence type="ECO:0000256" key="1">
    <source>
        <dbReference type="ARBA" id="ARBA00009250"/>
    </source>
</evidence>
<dbReference type="Pfam" id="PF04841">
    <property type="entry name" value="Vps16_N"/>
    <property type="match status" value="1"/>
</dbReference>
<sequence length="854" mass="95287">MSSDWQKLADLWYRKRDVYTPMWDEVDLHLSVVAAAPYGGAVATVRDEHVFQPVRGSLRPELQTWTSAGRRIASIPWEHSGLLCMGWSSEETLVCVFESGTVRTFTVMCEPINVFTIDERIRHEGNAVLGAMWPSGIAVVTQKLSLIVNCSVSHSGDACHRCADLKLQAKPLCLCVLPPPHEGSADVQVIVGTQDGPVLLADRHACVDLNLTEGPYMAFAVSSSGGLLACLSTKGVFKVMAVNDLSKPLDVANIECRKKPKQMVWCGDDCIALYLVVPTPSNSLQHVLFVGGPQNDWIPSQYEAPLHLVPECDGCRILGANKVEFVQRVPTSTEAIYSIGNCDPPAMLMYALERFEKGDVCAQESLRNIKDDLADAVATCIDAATFEHESETVESLLNAAVFGRHFLAESIDQSVFVQACRNLRICTELRKPPLDIPLTVPQLERLGVAGITMRLAQRRHHLLASRICEWAGHPRDRVLLHWAGEKIRNARNLIDEQLSDAILNKFKGCPGIGYAEIARVASDMYRPRLATLLLNHEPRGDAQVEVLLQLSREGDEENRLMMLRLAVEKAAQSLDPDLIHSAISACGSDALRENDMQTLVKLLCERPADLRAVGDLFALSLQKRDEFDRARAFYDRIGQTRRAAQSVVLQVFQKSDADERMRWLQTAKDVFKQSDASVDERERFSMSFGAQMCGEEAELLKQQIELEVRSRLKGWTNGPHKFTGISLLDTLRKLIELGEVVEADNLRTTLKVADKRYWILKVRALSDSRNLNELNLMATNRSSPIGYEMVIEAFLKHGREDLALPFVPKVKNLETQAAFYTKMGMETEAQAARSQRQERAGPGALLSNMFRMRE</sequence>
<dbReference type="AlphaFoldDB" id="A0A7S1FJ93"/>
<dbReference type="GO" id="GO:0003779">
    <property type="term" value="F:actin binding"/>
    <property type="evidence" value="ECO:0007669"/>
    <property type="project" value="TreeGrafter"/>
</dbReference>
<protein>
    <recommendedName>
        <fullName evidence="6">Vacuolar protein sorting-associated protein 16 homolog</fullName>
    </recommendedName>
</protein>
<gene>
    <name evidence="5" type="ORF">NSCI0253_LOCUS43566</name>
</gene>
<organism evidence="5">
    <name type="scientific">Noctiluca scintillans</name>
    <name type="common">Sea sparkle</name>
    <name type="synonym">Red tide dinoflagellate</name>
    <dbReference type="NCBI Taxonomy" id="2966"/>
    <lineage>
        <taxon>Eukaryota</taxon>
        <taxon>Sar</taxon>
        <taxon>Alveolata</taxon>
        <taxon>Dinophyceae</taxon>
        <taxon>Noctilucales</taxon>
        <taxon>Noctilucaceae</taxon>
        <taxon>Noctiluca</taxon>
    </lineage>
</organism>
<proteinExistence type="inferred from homology"/>
<dbReference type="GO" id="GO:0005768">
    <property type="term" value="C:endosome"/>
    <property type="evidence" value="ECO:0007669"/>
    <property type="project" value="TreeGrafter"/>
</dbReference>
<feature type="domain" description="Vps16 C-terminal" evidence="3">
    <location>
        <begin position="512"/>
        <end position="839"/>
    </location>
</feature>
<dbReference type="InterPro" id="IPR038132">
    <property type="entry name" value="Vps16_C_sf"/>
</dbReference>
<dbReference type="Gene3D" id="1.10.150.780">
    <property type="entry name" value="Vps16, C-terminal region"/>
    <property type="match status" value="1"/>
</dbReference>
<evidence type="ECO:0000259" key="4">
    <source>
        <dbReference type="Pfam" id="PF04841"/>
    </source>
</evidence>
<evidence type="ECO:0000313" key="5">
    <source>
        <dbReference type="EMBL" id="CAD8869210.1"/>
    </source>
</evidence>
<evidence type="ECO:0000259" key="3">
    <source>
        <dbReference type="Pfam" id="PF04840"/>
    </source>
</evidence>
<evidence type="ECO:0008006" key="6">
    <source>
        <dbReference type="Google" id="ProtNLM"/>
    </source>
</evidence>
<comment type="similarity">
    <text evidence="1 2">Belongs to the VPS16 family.</text>
</comment>
<dbReference type="PANTHER" id="PTHR12811">
    <property type="entry name" value="VACUOLAR PROTEIN SORTING VPS16"/>
    <property type="match status" value="1"/>
</dbReference>
<dbReference type="GO" id="GO:0016197">
    <property type="term" value="P:endosomal transport"/>
    <property type="evidence" value="ECO:0007669"/>
    <property type="project" value="TreeGrafter"/>
</dbReference>
<dbReference type="PANTHER" id="PTHR12811:SF0">
    <property type="entry name" value="VACUOLAR PROTEIN SORTING-ASSOCIATED PROTEIN 16 HOMOLOG"/>
    <property type="match status" value="1"/>
</dbReference>
<reference evidence="5" key="1">
    <citation type="submission" date="2021-01" db="EMBL/GenBank/DDBJ databases">
        <authorList>
            <person name="Corre E."/>
            <person name="Pelletier E."/>
            <person name="Niang G."/>
            <person name="Scheremetjew M."/>
            <person name="Finn R."/>
            <person name="Kale V."/>
            <person name="Holt S."/>
            <person name="Cochrane G."/>
            <person name="Meng A."/>
            <person name="Brown T."/>
            <person name="Cohen L."/>
        </authorList>
    </citation>
    <scope>NUCLEOTIDE SEQUENCE</scope>
</reference>
<dbReference type="EMBL" id="HBFQ01061429">
    <property type="protein sequence ID" value="CAD8869210.1"/>
    <property type="molecule type" value="Transcribed_RNA"/>
</dbReference>